<evidence type="ECO:0000313" key="2">
    <source>
        <dbReference type="EMBL" id="KZL94086.1"/>
    </source>
</evidence>
<reference evidence="2 3" key="1">
    <citation type="submission" date="2016-04" db="EMBL/GenBank/DDBJ databases">
        <title>Genome sequence of Clostridium magnum DSM 2767.</title>
        <authorList>
            <person name="Poehlein A."/>
            <person name="Uhlig R."/>
            <person name="Fischer R."/>
            <person name="Bahl H."/>
            <person name="Daniel R."/>
        </authorList>
    </citation>
    <scope>NUCLEOTIDE SEQUENCE [LARGE SCALE GENOMIC DNA]</scope>
    <source>
        <strain evidence="2 3">DSM 2767</strain>
    </source>
</reference>
<dbReference type="Proteomes" id="UP000076603">
    <property type="component" value="Unassembled WGS sequence"/>
</dbReference>
<dbReference type="InterPro" id="IPR002826">
    <property type="entry name" value="MptE-like"/>
</dbReference>
<name>A0A161XHE5_9CLOT</name>
<comment type="caution">
    <text evidence="2">The sequence shown here is derived from an EMBL/GenBank/DDBJ whole genome shotgun (WGS) entry which is preliminary data.</text>
</comment>
<keyword evidence="3" id="KW-1185">Reference proteome</keyword>
<organism evidence="2 3">
    <name type="scientific">Clostridium magnum DSM 2767</name>
    <dbReference type="NCBI Taxonomy" id="1121326"/>
    <lineage>
        <taxon>Bacteria</taxon>
        <taxon>Bacillati</taxon>
        <taxon>Bacillota</taxon>
        <taxon>Clostridia</taxon>
        <taxon>Eubacteriales</taxon>
        <taxon>Clostridiaceae</taxon>
        <taxon>Clostridium</taxon>
    </lineage>
</organism>
<protein>
    <recommendedName>
        <fullName evidence="1">6-hydroxymethylpterin diphosphokinase MptE-like domain-containing protein</fullName>
    </recommendedName>
</protein>
<feature type="domain" description="6-hydroxymethylpterin diphosphokinase MptE-like" evidence="1">
    <location>
        <begin position="204"/>
        <end position="371"/>
    </location>
</feature>
<evidence type="ECO:0000259" key="1">
    <source>
        <dbReference type="Pfam" id="PF01973"/>
    </source>
</evidence>
<proteinExistence type="predicted"/>
<dbReference type="AlphaFoldDB" id="A0A161XHE5"/>
<accession>A0A161XHE5</accession>
<dbReference type="PANTHER" id="PTHR41786">
    <property type="entry name" value="MOTILITY ACCESSORY FACTOR MAF"/>
    <property type="match status" value="1"/>
</dbReference>
<dbReference type="EMBL" id="LWAE01000001">
    <property type="protein sequence ID" value="KZL94086.1"/>
    <property type="molecule type" value="Genomic_DNA"/>
</dbReference>
<dbReference type="OrthoDB" id="5291305at2"/>
<dbReference type="RefSeq" id="WP_066619033.1">
    <property type="nucleotide sequence ID" value="NZ_FQXL01000009.1"/>
</dbReference>
<evidence type="ECO:0000313" key="3">
    <source>
        <dbReference type="Proteomes" id="UP000076603"/>
    </source>
</evidence>
<dbReference type="PATRIC" id="fig|1121326.3.peg.1100"/>
<dbReference type="PANTHER" id="PTHR41786:SF1">
    <property type="entry name" value="6-HYDROXYMETHYLPTERIN DIPHOSPHOKINASE MPTE-LIKE DOMAIN-CONTAINING PROTEIN"/>
    <property type="match status" value="1"/>
</dbReference>
<gene>
    <name evidence="2" type="ORF">CLMAG_11390</name>
</gene>
<sequence length="653" mass="75318">MKIYDNNLRYLKKNSLQIYDIITKEKDLYEVKISDLKEQDNCIVEKGEIKCYLHSIYDKIAECKKSLSQVNENTGTLILFGVGYGHVFRYLKKNALNIKHVIIIEPNIQLFKRFLKFNKIESLLKSIPKISFIVNKPAEEVALALEQMIGEAINTNIQFVNSITYVTLFNDYYNKMSKHIVEVLRRIRMNTSTDFHNTYRLLVNVMKNLKVQGYKMNRLSELLEKTPVIIVSAGPSLNKNMSILEEAKNKAVVIAVGTAIEILEQNNITPHFRAAFSPHVDTTIFKKLKNCDVPLIYTNNLYFDILPEYSGPKFRLIADSDILSRYVYDKAKIENKLVISELSIANIIFEYLCNIGCNDIILIGQDLAYKDNTMYAQGAINNINVNFETAGLIKDKDSEGKEIYTDSKFMGMRDALVRSMNRYQVDSQAVTNTSEGGLYIPSTTYMKLSDKLNKMEELCKLESEIQAIIQQEKNEQVDNLKDVVKVVYGIKKELQEIKEIAEERVTMLKKAVEMKDKGINPNEILKEYEKINKLEQNMLSIPFYDMVTKYQLHGNYSTTISAFKYDGGDQNKQVEALENILMRVGVELKSYFEIFEAVLSEYNDNFIEFNLLSQEEMNKLQNEEVCEVKEKIQEERLGILGLQGVYEEVTEKE</sequence>
<dbReference type="STRING" id="1121326.CLMAG_11390"/>
<dbReference type="Pfam" id="PF01973">
    <property type="entry name" value="MptE-like"/>
    <property type="match status" value="1"/>
</dbReference>